<dbReference type="EMBL" id="JBBPBK010000004">
    <property type="protein sequence ID" value="KAK9286652.1"/>
    <property type="molecule type" value="Genomic_DNA"/>
</dbReference>
<dbReference type="FunFam" id="3.40.50.1820:FF:000148">
    <property type="entry name" value="Serine carboxypeptidase-like 11"/>
    <property type="match status" value="1"/>
</dbReference>
<dbReference type="GO" id="GO:0004185">
    <property type="term" value="F:serine-type carboxypeptidase activity"/>
    <property type="evidence" value="ECO:0007669"/>
    <property type="project" value="InterPro"/>
</dbReference>
<comment type="similarity">
    <text evidence="1">Belongs to the peptidase S10 family.</text>
</comment>
<comment type="caution">
    <text evidence="5">The sequence shown here is derived from an EMBL/GenBank/DDBJ whole genome shotgun (WGS) entry which is preliminary data.</text>
</comment>
<keyword evidence="6" id="KW-1185">Reference proteome</keyword>
<evidence type="ECO:0000256" key="4">
    <source>
        <dbReference type="SAM" id="Phobius"/>
    </source>
</evidence>
<evidence type="ECO:0000313" key="5">
    <source>
        <dbReference type="EMBL" id="KAK9286652.1"/>
    </source>
</evidence>
<keyword evidence="2" id="KW-0732">Signal</keyword>
<keyword evidence="3" id="KW-0325">Glycoprotein</keyword>
<keyword evidence="4" id="KW-0472">Membrane</keyword>
<dbReference type="SUPFAM" id="SSF53474">
    <property type="entry name" value="alpha/beta-Hydrolases"/>
    <property type="match status" value="1"/>
</dbReference>
<dbReference type="GO" id="GO:0019748">
    <property type="term" value="P:secondary metabolic process"/>
    <property type="evidence" value="ECO:0007669"/>
    <property type="project" value="UniProtKB-ARBA"/>
</dbReference>
<sequence>MNFHEVSHTLCPCYIKPSYIHHFQQVPLEARRLEMAAHKAIPKQLPTKLINSNRFLMWVYMHLLLLLILSADTVFSGSIVKYLPGYDGELPFKLETGYISVDDSELFYYFIESQGNPKKDPLFLWLTGGPGCSSFNGLIYEIGPMEFDINDYYGGLPKLSYYQYAWTKSASIIFLDAPVGTGFSYARTSEGWPTSDSSSAEQSYQFLRKWLDEHTEYLPVQLFIGGDSYSGITVPLVTQKVLVGIQTNVKPRMNLKGYLLGSPRTDSIIDENSKIVFAHRMALISDELYAFAKNSCNENYVNVDPSNTQCVTALADIEHCVKDLFRNDILEPKCTFASPEASEEGGRRSLQEHPKDFILSPPKITEYWCRTFNYALSYMWSNDDRVQDALHVRKGTVLDWKRCNKSLSYTKDVLSVVDVHRNLSGAGLEVLVESGDRDMVVPFVGTEKWIKSLNLTIVNDWRPWFVDGQIAGYTRKYSEHGYRLTFATVKGGGHTAPEYYRRECYEMFERWIHYYPV</sequence>
<dbReference type="Pfam" id="PF00450">
    <property type="entry name" value="Peptidase_S10"/>
    <property type="match status" value="1"/>
</dbReference>
<dbReference type="GO" id="GO:0016752">
    <property type="term" value="F:sinapoyltransferase activity"/>
    <property type="evidence" value="ECO:0007669"/>
    <property type="project" value="UniProtKB-ARBA"/>
</dbReference>
<evidence type="ECO:0008006" key="7">
    <source>
        <dbReference type="Google" id="ProtNLM"/>
    </source>
</evidence>
<keyword evidence="4" id="KW-0812">Transmembrane</keyword>
<evidence type="ECO:0000256" key="1">
    <source>
        <dbReference type="ARBA" id="ARBA00009431"/>
    </source>
</evidence>
<feature type="transmembrane region" description="Helical" evidence="4">
    <location>
        <begin position="55"/>
        <end position="75"/>
    </location>
</feature>
<reference evidence="5 6" key="1">
    <citation type="journal article" date="2024" name="Plant J.">
        <title>Genome sequences and population genomics reveal climatic adaptation and genomic divergence between two closely related sweetgum species.</title>
        <authorList>
            <person name="Xu W.Q."/>
            <person name="Ren C.Q."/>
            <person name="Zhang X.Y."/>
            <person name="Comes H.P."/>
            <person name="Liu X.H."/>
            <person name="Li Y.G."/>
            <person name="Kettle C.J."/>
            <person name="Jalonen R."/>
            <person name="Gaisberger H."/>
            <person name="Ma Y.Z."/>
            <person name="Qiu Y.X."/>
        </authorList>
    </citation>
    <scope>NUCLEOTIDE SEQUENCE [LARGE SCALE GENOMIC DNA]</scope>
    <source>
        <strain evidence="5">Hangzhou</strain>
    </source>
</reference>
<organism evidence="5 6">
    <name type="scientific">Liquidambar formosana</name>
    <name type="common">Formosan gum</name>
    <dbReference type="NCBI Taxonomy" id="63359"/>
    <lineage>
        <taxon>Eukaryota</taxon>
        <taxon>Viridiplantae</taxon>
        <taxon>Streptophyta</taxon>
        <taxon>Embryophyta</taxon>
        <taxon>Tracheophyta</taxon>
        <taxon>Spermatophyta</taxon>
        <taxon>Magnoliopsida</taxon>
        <taxon>eudicotyledons</taxon>
        <taxon>Gunneridae</taxon>
        <taxon>Pentapetalae</taxon>
        <taxon>Saxifragales</taxon>
        <taxon>Altingiaceae</taxon>
        <taxon>Liquidambar</taxon>
    </lineage>
</organism>
<dbReference type="Proteomes" id="UP001415857">
    <property type="component" value="Unassembled WGS sequence"/>
</dbReference>
<name>A0AAP0S3V0_LIQFO</name>
<dbReference type="InterPro" id="IPR001563">
    <property type="entry name" value="Peptidase_S10"/>
</dbReference>
<gene>
    <name evidence="5" type="ORF">L1049_015052</name>
</gene>
<dbReference type="PANTHER" id="PTHR11802:SF377">
    <property type="entry name" value="SERINE CARBOXYPEPTIDASE-LIKE 18"/>
    <property type="match status" value="1"/>
</dbReference>
<accession>A0AAP0S3V0</accession>
<dbReference type="AlphaFoldDB" id="A0AAP0S3V0"/>
<dbReference type="InterPro" id="IPR029058">
    <property type="entry name" value="AB_hydrolase_fold"/>
</dbReference>
<keyword evidence="4" id="KW-1133">Transmembrane helix</keyword>
<protein>
    <recommendedName>
        <fullName evidence="7">Serine carboxypeptidase-like 18</fullName>
    </recommendedName>
</protein>
<dbReference type="PANTHER" id="PTHR11802">
    <property type="entry name" value="SERINE PROTEASE FAMILY S10 SERINE CARBOXYPEPTIDASE"/>
    <property type="match status" value="1"/>
</dbReference>
<dbReference type="PRINTS" id="PR00724">
    <property type="entry name" value="CRBOXYPTASEC"/>
</dbReference>
<proteinExistence type="inferred from homology"/>
<evidence type="ECO:0000313" key="6">
    <source>
        <dbReference type="Proteomes" id="UP001415857"/>
    </source>
</evidence>
<evidence type="ECO:0000256" key="2">
    <source>
        <dbReference type="ARBA" id="ARBA00022729"/>
    </source>
</evidence>
<evidence type="ECO:0000256" key="3">
    <source>
        <dbReference type="ARBA" id="ARBA00023180"/>
    </source>
</evidence>
<dbReference type="GO" id="GO:0006508">
    <property type="term" value="P:proteolysis"/>
    <property type="evidence" value="ECO:0007669"/>
    <property type="project" value="InterPro"/>
</dbReference>
<dbReference type="Gene3D" id="3.40.50.1820">
    <property type="entry name" value="alpha/beta hydrolase"/>
    <property type="match status" value="1"/>
</dbReference>